<sequence length="58" mass="6568">MMKRIGTKDQIADLEEFAVALLGGMGPEAEHAECIRRLAEEARQRAKLLQILRVFEDV</sequence>
<organism evidence="1 2">
    <name type="scientific">Stagnihabitans tardus</name>
    <dbReference type="NCBI Taxonomy" id="2699202"/>
    <lineage>
        <taxon>Bacteria</taxon>
        <taxon>Pseudomonadati</taxon>
        <taxon>Pseudomonadota</taxon>
        <taxon>Alphaproteobacteria</taxon>
        <taxon>Rhodobacterales</taxon>
        <taxon>Paracoccaceae</taxon>
        <taxon>Stagnihabitans</taxon>
    </lineage>
</organism>
<name>A0AAE5BWJ0_9RHOB</name>
<evidence type="ECO:0000313" key="2">
    <source>
        <dbReference type="Proteomes" id="UP001193501"/>
    </source>
</evidence>
<proteinExistence type="predicted"/>
<protein>
    <submittedName>
        <fullName evidence="1">Uncharacterized protein</fullName>
    </submittedName>
</protein>
<dbReference type="RefSeq" id="WP_168776845.1">
    <property type="nucleotide sequence ID" value="NZ_JAABNR010000048.1"/>
</dbReference>
<dbReference type="EMBL" id="JAABNR010000048">
    <property type="protein sequence ID" value="NBZ90066.1"/>
    <property type="molecule type" value="Genomic_DNA"/>
</dbReference>
<dbReference type="Proteomes" id="UP001193501">
    <property type="component" value="Unassembled WGS sequence"/>
</dbReference>
<keyword evidence="2" id="KW-1185">Reference proteome</keyword>
<evidence type="ECO:0000313" key="1">
    <source>
        <dbReference type="EMBL" id="NBZ90066.1"/>
    </source>
</evidence>
<comment type="caution">
    <text evidence="1">The sequence shown here is derived from an EMBL/GenBank/DDBJ whole genome shotgun (WGS) entry which is preliminary data.</text>
</comment>
<accession>A0AAE5BWJ0</accession>
<dbReference type="AlphaFoldDB" id="A0AAE5BWJ0"/>
<gene>
    <name evidence="1" type="ORF">GV832_21005</name>
</gene>
<reference evidence="1" key="1">
    <citation type="submission" date="2020-01" db="EMBL/GenBank/DDBJ databases">
        <authorList>
            <person name="Chen W.-M."/>
        </authorList>
    </citation>
    <scope>NUCLEOTIDE SEQUENCE</scope>
    <source>
        <strain evidence="1">CYK-10</strain>
    </source>
</reference>